<dbReference type="AlphaFoldDB" id="A0A7V1PUL8"/>
<dbReference type="Pfam" id="PF25323">
    <property type="entry name" value="6TM_PilS"/>
    <property type="match status" value="1"/>
</dbReference>
<dbReference type="PRINTS" id="PR00344">
    <property type="entry name" value="BCTRLSENSOR"/>
</dbReference>
<evidence type="ECO:0000256" key="1">
    <source>
        <dbReference type="ARBA" id="ARBA00000085"/>
    </source>
</evidence>
<evidence type="ECO:0000256" key="5">
    <source>
        <dbReference type="ARBA" id="ARBA00022777"/>
    </source>
</evidence>
<evidence type="ECO:0000256" key="7">
    <source>
        <dbReference type="SAM" id="Phobius"/>
    </source>
</evidence>
<dbReference type="GO" id="GO:0004721">
    <property type="term" value="F:phosphoprotein phosphatase activity"/>
    <property type="evidence" value="ECO:0007669"/>
    <property type="project" value="TreeGrafter"/>
</dbReference>
<dbReference type="Gene3D" id="3.30.565.10">
    <property type="entry name" value="Histidine kinase-like ATPase, C-terminal domain"/>
    <property type="match status" value="1"/>
</dbReference>
<dbReference type="CDD" id="cd00082">
    <property type="entry name" value="HisKA"/>
    <property type="match status" value="1"/>
</dbReference>
<name>A0A7V1PUL8_CALAY</name>
<gene>
    <name evidence="9" type="ORF">ENJ10_03610</name>
</gene>
<dbReference type="EC" id="2.7.13.3" evidence="2"/>
<dbReference type="InterPro" id="IPR050351">
    <property type="entry name" value="BphY/WalK/GraS-like"/>
</dbReference>
<dbReference type="SMART" id="SM00387">
    <property type="entry name" value="HATPase_c"/>
    <property type="match status" value="1"/>
</dbReference>
<organism evidence="9">
    <name type="scientific">Caldithrix abyssi</name>
    <dbReference type="NCBI Taxonomy" id="187145"/>
    <lineage>
        <taxon>Bacteria</taxon>
        <taxon>Pseudomonadati</taxon>
        <taxon>Calditrichota</taxon>
        <taxon>Calditrichia</taxon>
        <taxon>Calditrichales</taxon>
        <taxon>Calditrichaceae</taxon>
        <taxon>Caldithrix</taxon>
    </lineage>
</organism>
<proteinExistence type="predicted"/>
<dbReference type="Pfam" id="PF00512">
    <property type="entry name" value="HisKA"/>
    <property type="match status" value="1"/>
</dbReference>
<keyword evidence="4" id="KW-0808">Transferase</keyword>
<keyword evidence="5 9" id="KW-0418">Kinase</keyword>
<dbReference type="Pfam" id="PF02518">
    <property type="entry name" value="HATPase_c"/>
    <property type="match status" value="1"/>
</dbReference>
<dbReference type="Gene3D" id="1.10.287.130">
    <property type="match status" value="1"/>
</dbReference>
<comment type="catalytic activity">
    <reaction evidence="1">
        <text>ATP + protein L-histidine = ADP + protein N-phospho-L-histidine.</text>
        <dbReference type="EC" id="2.7.13.3"/>
    </reaction>
</comment>
<dbReference type="SUPFAM" id="SSF55874">
    <property type="entry name" value="ATPase domain of HSP90 chaperone/DNA topoisomerase II/histidine kinase"/>
    <property type="match status" value="1"/>
</dbReference>
<feature type="transmembrane region" description="Helical" evidence="7">
    <location>
        <begin position="177"/>
        <end position="200"/>
    </location>
</feature>
<dbReference type="PROSITE" id="PS50109">
    <property type="entry name" value="HIS_KIN"/>
    <property type="match status" value="1"/>
</dbReference>
<comment type="caution">
    <text evidence="9">The sequence shown here is derived from an EMBL/GenBank/DDBJ whole genome shotgun (WGS) entry which is preliminary data.</text>
</comment>
<dbReference type="FunFam" id="3.30.565.10:FF:000006">
    <property type="entry name" value="Sensor histidine kinase WalK"/>
    <property type="match status" value="1"/>
</dbReference>
<feature type="transmembrane region" description="Helical" evidence="7">
    <location>
        <begin position="116"/>
        <end position="133"/>
    </location>
</feature>
<dbReference type="InterPro" id="IPR004358">
    <property type="entry name" value="Sig_transdc_His_kin-like_C"/>
</dbReference>
<feature type="transmembrane region" description="Helical" evidence="7">
    <location>
        <begin position="140"/>
        <end position="157"/>
    </location>
</feature>
<feature type="transmembrane region" description="Helical" evidence="7">
    <location>
        <begin position="59"/>
        <end position="78"/>
    </location>
</feature>
<dbReference type="SMART" id="SM00388">
    <property type="entry name" value="HisKA"/>
    <property type="match status" value="1"/>
</dbReference>
<feature type="transmembrane region" description="Helical" evidence="7">
    <location>
        <begin position="90"/>
        <end position="110"/>
    </location>
</feature>
<dbReference type="PANTHER" id="PTHR45453:SF1">
    <property type="entry name" value="PHOSPHATE REGULON SENSOR PROTEIN PHOR"/>
    <property type="match status" value="1"/>
</dbReference>
<keyword evidence="7" id="KW-0472">Membrane</keyword>
<dbReference type="Proteomes" id="UP000886005">
    <property type="component" value="Unassembled WGS sequence"/>
</dbReference>
<keyword evidence="6" id="KW-0902">Two-component regulatory system</keyword>
<evidence type="ECO:0000259" key="8">
    <source>
        <dbReference type="PROSITE" id="PS50109"/>
    </source>
</evidence>
<feature type="transmembrane region" description="Helical" evidence="7">
    <location>
        <begin position="35"/>
        <end position="53"/>
    </location>
</feature>
<evidence type="ECO:0000256" key="2">
    <source>
        <dbReference type="ARBA" id="ARBA00012438"/>
    </source>
</evidence>
<reference evidence="9" key="1">
    <citation type="journal article" date="2020" name="mSystems">
        <title>Genome- and Community-Level Interaction Insights into Carbon Utilization and Element Cycling Functions of Hydrothermarchaeota in Hydrothermal Sediment.</title>
        <authorList>
            <person name="Zhou Z."/>
            <person name="Liu Y."/>
            <person name="Xu W."/>
            <person name="Pan J."/>
            <person name="Luo Z.H."/>
            <person name="Li M."/>
        </authorList>
    </citation>
    <scope>NUCLEOTIDE SEQUENCE [LARGE SCALE GENOMIC DNA]</scope>
    <source>
        <strain evidence="9">HyVt-456</strain>
    </source>
</reference>
<dbReference type="GO" id="GO:0016036">
    <property type="term" value="P:cellular response to phosphate starvation"/>
    <property type="evidence" value="ECO:0007669"/>
    <property type="project" value="TreeGrafter"/>
</dbReference>
<keyword evidence="7" id="KW-0812">Transmembrane</keyword>
<protein>
    <recommendedName>
        <fullName evidence="2">histidine kinase</fullName>
        <ecNumber evidence="2">2.7.13.3</ecNumber>
    </recommendedName>
</protein>
<dbReference type="GO" id="GO:0005886">
    <property type="term" value="C:plasma membrane"/>
    <property type="evidence" value="ECO:0007669"/>
    <property type="project" value="TreeGrafter"/>
</dbReference>
<dbReference type="GO" id="GO:0000155">
    <property type="term" value="F:phosphorelay sensor kinase activity"/>
    <property type="evidence" value="ECO:0007669"/>
    <property type="project" value="InterPro"/>
</dbReference>
<dbReference type="InterPro" id="IPR036097">
    <property type="entry name" value="HisK_dim/P_sf"/>
</dbReference>
<sequence length="451" mass="51503">MGKSLSFSERIGEQFTLLNATILNSRIIWSIRWRWVANIGFFLLILISRSSGLQLDYDSIWLTLIFLASLNLIYQGIYRYKKKYTLMGELAFISIHIFMDILILTWLIHLTGGIENPLYFFYIFHIIISSIIFPRNLPYVVTTFVFVLFAVLVWAEYSNLIVHHCIYKGQLHESPVLNILIVAIFFTTVFLTTHICTSFMKLFRKSQREVTALNKLLLEKEKEKSSFYRYTSHELKAPVVSIKTSIDAVLAASGPKLPEQSRQLLKRASLRAGQMLSMLKELLELSWQQSKGRNVSSEYIDLQEILNLCVDLEKAVAESRNIRFEFITGEDIPKVRGDKNSLEKLFGNLVGNAVRYNRDGGTVRIRIIKKENGVCVEISDEGIGIAVEEQERIFDPFYRSAAAKEFTPVGTGLGLSMVRQIVDNLGGRIEVESFPEKGSTFRVCLPPGEEK</sequence>
<accession>A0A7V1PUL8</accession>
<feature type="domain" description="Histidine kinase" evidence="8">
    <location>
        <begin position="230"/>
        <end position="449"/>
    </location>
</feature>
<dbReference type="EMBL" id="DRLD01000096">
    <property type="protein sequence ID" value="HED09752.1"/>
    <property type="molecule type" value="Genomic_DNA"/>
</dbReference>
<keyword evidence="3" id="KW-0597">Phosphoprotein</keyword>
<evidence type="ECO:0000256" key="3">
    <source>
        <dbReference type="ARBA" id="ARBA00022553"/>
    </source>
</evidence>
<dbReference type="InterPro" id="IPR003594">
    <property type="entry name" value="HATPase_dom"/>
</dbReference>
<dbReference type="PANTHER" id="PTHR45453">
    <property type="entry name" value="PHOSPHATE REGULON SENSOR PROTEIN PHOR"/>
    <property type="match status" value="1"/>
</dbReference>
<evidence type="ECO:0000313" key="9">
    <source>
        <dbReference type="EMBL" id="HED09752.1"/>
    </source>
</evidence>
<evidence type="ECO:0000256" key="6">
    <source>
        <dbReference type="ARBA" id="ARBA00023012"/>
    </source>
</evidence>
<dbReference type="SUPFAM" id="SSF47384">
    <property type="entry name" value="Homodimeric domain of signal transducing histidine kinase"/>
    <property type="match status" value="1"/>
</dbReference>
<evidence type="ECO:0000256" key="4">
    <source>
        <dbReference type="ARBA" id="ARBA00022679"/>
    </source>
</evidence>
<dbReference type="InterPro" id="IPR003661">
    <property type="entry name" value="HisK_dim/P_dom"/>
</dbReference>
<dbReference type="InterPro" id="IPR005467">
    <property type="entry name" value="His_kinase_dom"/>
</dbReference>
<dbReference type="InterPro" id="IPR036890">
    <property type="entry name" value="HATPase_C_sf"/>
</dbReference>
<keyword evidence="7" id="KW-1133">Transmembrane helix</keyword>